<keyword evidence="3" id="KW-1185">Reference proteome</keyword>
<protein>
    <submittedName>
        <fullName evidence="2">IS3 family transposase</fullName>
    </submittedName>
</protein>
<dbReference type="InterPro" id="IPR001584">
    <property type="entry name" value="Integrase_cat-core"/>
</dbReference>
<proteinExistence type="predicted"/>
<name>A0ABY8PTT6_9BACT</name>
<evidence type="ECO:0000313" key="2">
    <source>
        <dbReference type="EMBL" id="WGS66071.1"/>
    </source>
</evidence>
<organism evidence="2 3">
    <name type="scientific">Marinitoga aeolica</name>
    <dbReference type="NCBI Taxonomy" id="2809031"/>
    <lineage>
        <taxon>Bacteria</taxon>
        <taxon>Thermotogati</taxon>
        <taxon>Thermotogota</taxon>
        <taxon>Thermotogae</taxon>
        <taxon>Petrotogales</taxon>
        <taxon>Petrotogaceae</taxon>
        <taxon>Marinitoga</taxon>
    </lineage>
</organism>
<reference evidence="2 3" key="1">
    <citation type="submission" date="2021-02" db="EMBL/GenBank/DDBJ databases">
        <title>Characterization of Marinitoga sp. nov. str. BP5-C20A.</title>
        <authorList>
            <person name="Erauso G."/>
            <person name="Postec A."/>
        </authorList>
    </citation>
    <scope>NUCLEOTIDE SEQUENCE [LARGE SCALE GENOMIC DNA]</scope>
    <source>
        <strain evidence="2 3">BP5-C20A</strain>
    </source>
</reference>
<dbReference type="Pfam" id="PF13333">
    <property type="entry name" value="rve_2"/>
    <property type="match status" value="1"/>
</dbReference>
<sequence>MFRRFKKIEEYIRYYNEERLQKNWSA</sequence>
<feature type="domain" description="Integrase catalytic" evidence="1">
    <location>
        <begin position="6"/>
        <end position="24"/>
    </location>
</feature>
<dbReference type="EMBL" id="CP069362">
    <property type="protein sequence ID" value="WGS66071.1"/>
    <property type="molecule type" value="Genomic_DNA"/>
</dbReference>
<evidence type="ECO:0000313" key="3">
    <source>
        <dbReference type="Proteomes" id="UP001232493"/>
    </source>
</evidence>
<evidence type="ECO:0000259" key="1">
    <source>
        <dbReference type="Pfam" id="PF13333"/>
    </source>
</evidence>
<dbReference type="Proteomes" id="UP001232493">
    <property type="component" value="Chromosome"/>
</dbReference>
<accession>A0ABY8PTT6</accession>
<gene>
    <name evidence="2" type="ORF">JRV97_03935</name>
</gene>